<dbReference type="InterPro" id="IPR002350">
    <property type="entry name" value="Kazal_dom"/>
</dbReference>
<evidence type="ECO:0000313" key="4">
    <source>
        <dbReference type="Proteomes" id="UP000314982"/>
    </source>
</evidence>
<dbReference type="Pfam" id="PF07648">
    <property type="entry name" value="Kazal_2"/>
    <property type="match status" value="1"/>
</dbReference>
<dbReference type="AlphaFoldDB" id="A0A4W5LWL6"/>
<keyword evidence="1" id="KW-1015">Disulfide bond</keyword>
<dbReference type="Proteomes" id="UP000314982">
    <property type="component" value="Unassembled WGS sequence"/>
</dbReference>
<dbReference type="InterPro" id="IPR050653">
    <property type="entry name" value="Prot_Inhib_GrowthFact_Antg"/>
</dbReference>
<sequence length="47" mass="5217">MVCNNDYVPVCGSNNENYQNECYLRRDACKQQSEVLVVSEGSCPVGT</sequence>
<keyword evidence="4" id="KW-1185">Reference proteome</keyword>
<dbReference type="GO" id="GO:0030154">
    <property type="term" value="P:cell differentiation"/>
    <property type="evidence" value="ECO:0007669"/>
    <property type="project" value="TreeGrafter"/>
</dbReference>
<evidence type="ECO:0000256" key="1">
    <source>
        <dbReference type="ARBA" id="ARBA00023157"/>
    </source>
</evidence>
<organism evidence="3 4">
    <name type="scientific">Hucho hucho</name>
    <name type="common">huchen</name>
    <dbReference type="NCBI Taxonomy" id="62062"/>
    <lineage>
        <taxon>Eukaryota</taxon>
        <taxon>Metazoa</taxon>
        <taxon>Chordata</taxon>
        <taxon>Craniata</taxon>
        <taxon>Vertebrata</taxon>
        <taxon>Euteleostomi</taxon>
        <taxon>Actinopterygii</taxon>
        <taxon>Neopterygii</taxon>
        <taxon>Teleostei</taxon>
        <taxon>Protacanthopterygii</taxon>
        <taxon>Salmoniformes</taxon>
        <taxon>Salmonidae</taxon>
        <taxon>Salmoninae</taxon>
        <taxon>Hucho</taxon>
    </lineage>
</organism>
<dbReference type="GO" id="GO:0005576">
    <property type="term" value="C:extracellular region"/>
    <property type="evidence" value="ECO:0007669"/>
    <property type="project" value="TreeGrafter"/>
</dbReference>
<dbReference type="STRING" id="62062.ENSHHUP00000030422"/>
<name>A0A4W5LWL6_9TELE</name>
<dbReference type="Ensembl" id="ENSHHUT00000031689.1">
    <property type="protein sequence ID" value="ENSHHUP00000030422.1"/>
    <property type="gene ID" value="ENSHHUG00000019369.1"/>
</dbReference>
<dbReference type="PROSITE" id="PS51465">
    <property type="entry name" value="KAZAL_2"/>
    <property type="match status" value="1"/>
</dbReference>
<reference evidence="3" key="2">
    <citation type="submission" date="2025-08" db="UniProtKB">
        <authorList>
            <consortium name="Ensembl"/>
        </authorList>
    </citation>
    <scope>IDENTIFICATION</scope>
</reference>
<proteinExistence type="predicted"/>
<dbReference type="InterPro" id="IPR036058">
    <property type="entry name" value="Kazal_dom_sf"/>
</dbReference>
<dbReference type="CDD" id="cd00104">
    <property type="entry name" value="KAZAL_FS"/>
    <property type="match status" value="1"/>
</dbReference>
<dbReference type="SMART" id="SM00280">
    <property type="entry name" value="KAZAL"/>
    <property type="match status" value="1"/>
</dbReference>
<dbReference type="SUPFAM" id="SSF100895">
    <property type="entry name" value="Kazal-type serine protease inhibitors"/>
    <property type="match status" value="1"/>
</dbReference>
<dbReference type="GeneTree" id="ENSGT00940000177172"/>
<dbReference type="PANTHER" id="PTHR10913:SF80">
    <property type="entry name" value="TOMOREGULIN-2"/>
    <property type="match status" value="1"/>
</dbReference>
<reference evidence="4" key="1">
    <citation type="submission" date="2018-06" db="EMBL/GenBank/DDBJ databases">
        <title>Genome assembly of Danube salmon.</title>
        <authorList>
            <person name="Macqueen D.J."/>
            <person name="Gundappa M.K."/>
        </authorList>
    </citation>
    <scope>NUCLEOTIDE SEQUENCE [LARGE SCALE GENOMIC DNA]</scope>
</reference>
<protein>
    <recommendedName>
        <fullName evidence="2">Kazal-like domain-containing protein</fullName>
    </recommendedName>
</protein>
<dbReference type="PANTHER" id="PTHR10913">
    <property type="entry name" value="FOLLISTATIN-RELATED"/>
    <property type="match status" value="1"/>
</dbReference>
<reference evidence="3" key="3">
    <citation type="submission" date="2025-09" db="UniProtKB">
        <authorList>
            <consortium name="Ensembl"/>
        </authorList>
    </citation>
    <scope>IDENTIFICATION</scope>
</reference>
<dbReference type="Gene3D" id="3.30.60.30">
    <property type="match status" value="1"/>
</dbReference>
<feature type="domain" description="Kazal-like" evidence="2">
    <location>
        <begin position="1"/>
        <end position="45"/>
    </location>
</feature>
<evidence type="ECO:0000259" key="2">
    <source>
        <dbReference type="PROSITE" id="PS51465"/>
    </source>
</evidence>
<evidence type="ECO:0000313" key="3">
    <source>
        <dbReference type="Ensembl" id="ENSHHUP00000030422.1"/>
    </source>
</evidence>
<accession>A0A4W5LWL6</accession>